<accession>A0ACD1FLG0</accession>
<organism evidence="1 2">
    <name type="scientific">Mycolicibacterium farcinogenes</name>
    <name type="common">Mycobacterium farcinogenes</name>
    <dbReference type="NCBI Taxonomy" id="1802"/>
    <lineage>
        <taxon>Bacteria</taxon>
        <taxon>Bacillati</taxon>
        <taxon>Actinomycetota</taxon>
        <taxon>Actinomycetes</taxon>
        <taxon>Mycobacteriales</taxon>
        <taxon>Mycobacteriaceae</taxon>
        <taxon>Mycolicibacterium</taxon>
    </lineage>
</organism>
<keyword evidence="2" id="KW-1185">Reference proteome</keyword>
<evidence type="ECO:0000313" key="1">
    <source>
        <dbReference type="EMBL" id="QZH67903.1"/>
    </source>
</evidence>
<dbReference type="Proteomes" id="UP000825598">
    <property type="component" value="Chromosome"/>
</dbReference>
<name>A0ACD1FLG0_MYCFR</name>
<proteinExistence type="predicted"/>
<protein>
    <submittedName>
        <fullName evidence="1">NACHT domain-containing protein</fullName>
    </submittedName>
</protein>
<reference evidence="1" key="1">
    <citation type="submission" date="2021-07" db="EMBL/GenBank/DDBJ databases">
        <title>Complete Genome Sequences of Mycobacterium farcinogenes Isolated from Clinical Specimens from Patients in Thailand.</title>
        <authorList>
            <person name="Sodsai P."/>
        </authorList>
    </citation>
    <scope>NUCLEOTIDE SEQUENCE</scope>
    <source>
        <strain evidence="1">BKK/CU-MFGFA-001</strain>
    </source>
</reference>
<gene>
    <name evidence="1" type="ORF">K6L26_09870</name>
</gene>
<sequence>MSGAEIAASVLLTPIFEEILKRSITIGEAHKRNRRYKIDDKEKNIFRNFDVAHLETKVETLTLYADLPPGVSLRDIESALTTPEVRGNVKELIAGVIADANPQTIEGIGELFAINLTRSIGANCLDSSDLPAKVFNLLLNACRDVVDRIQHSDPELYSGLKQSGQLMLILSNLQSIERHIKCGLRTYRDPEVIAQHTEFDATYRAQLIQSHDYLEPPDFETKRKIPFDKLYVSPTFVPWAHETRTRTRVNVDALSSMIDRTVVLGDPGGGKSTVSKYLTCKAARSQVNSTIPFLVILRNLPPTSRSTETIVDHIENRMKSYYQCSPPTDYVEHAMLSGRALVIFDGLDELLDVADRRDITERVELFSNRYPLARVLVTSRKVGYDQARLDPSIFARYDLAGFSNANVAIYASKWFALVDSLSDEEGNNLASSFLKESINVPDLRRNPLMLALMCIIYRGEGFIPKNRPAVYERCANLLFEKWDSSRKIQPKLRAADFVDAAMKHLAYWMLTSNEENEGVLESSLVNECATMLRDNFANDQEATIAATEFVTFCRGRAWVFSDAGSTADGELLYKFTHRTFMEYFAAFHLTKIRETAQQLGRALLPKVSNQEWDVTAQLAVQIFDKSRLNGAERIFNYFILNRTKRSLFRRINITSFIVRCMSFIPVSYAFIEVIVRRVVDELHELASGTAPESVSLRGIPIASLPALLAVRTESVAAVASLLSAEIERLMSTDEAGRAAARFLIAELVDTWRYPNSSGALPTASSQEWDEWSVSEFSKWKSQLLTNRDDNPLYWFIAEDLQLITVSELKVKILESYKVRLPLDFAFVQGRSDMFSLMSYGPLVELVSFALDREEEDRSNKEIHRIEMLTNAVEALSAPPFITYPGNPLPPQIFDLDIADRYLNLPPRHQWLVTVFALISWETYEKHGALIDDSLADMYPKPIRDYLLARRAVIQEKQTDAEIIDVSNYPENQRALVADWAAGKVDLVSRIEK</sequence>
<evidence type="ECO:0000313" key="2">
    <source>
        <dbReference type="Proteomes" id="UP000825598"/>
    </source>
</evidence>
<dbReference type="EMBL" id="CP081673">
    <property type="protein sequence ID" value="QZH67903.1"/>
    <property type="molecule type" value="Genomic_DNA"/>
</dbReference>